<dbReference type="KEGG" id="pmrn:116939819"/>
<dbReference type="Pfam" id="PF02214">
    <property type="entry name" value="BTB_2"/>
    <property type="match status" value="1"/>
</dbReference>
<keyword evidence="6" id="KW-0851">Voltage-gated channel</keyword>
<keyword evidence="2" id="KW-0813">Transport</keyword>
<feature type="region of interest" description="Disordered" evidence="12">
    <location>
        <begin position="35"/>
        <end position="54"/>
    </location>
</feature>
<dbReference type="SUPFAM" id="SSF54695">
    <property type="entry name" value="POZ domain"/>
    <property type="match status" value="1"/>
</dbReference>
<feature type="transmembrane region" description="Helical" evidence="13">
    <location>
        <begin position="401"/>
        <end position="422"/>
    </location>
</feature>
<dbReference type="PANTHER" id="PTHR11537">
    <property type="entry name" value="VOLTAGE-GATED POTASSIUM CHANNEL"/>
    <property type="match status" value="1"/>
</dbReference>
<dbReference type="FunFam" id="3.30.710.10:FF:000053">
    <property type="entry name" value="potassium voltage-gated channel subfamily A member 4"/>
    <property type="match status" value="1"/>
</dbReference>
<feature type="domain" description="Ion transport" evidence="14">
    <location>
        <begin position="192"/>
        <end position="430"/>
    </location>
</feature>
<evidence type="ECO:0000256" key="8">
    <source>
        <dbReference type="ARBA" id="ARBA00022989"/>
    </source>
</evidence>
<evidence type="ECO:0000259" key="15">
    <source>
        <dbReference type="Pfam" id="PF02214"/>
    </source>
</evidence>
<dbReference type="InterPro" id="IPR003968">
    <property type="entry name" value="K_chnl_volt-dep_Kv"/>
</dbReference>
<dbReference type="GeneID" id="116939819"/>
<accession>A0AAJ7SU47</accession>
<dbReference type="GO" id="GO:0005251">
    <property type="term" value="F:delayed rectifier potassium channel activity"/>
    <property type="evidence" value="ECO:0007669"/>
    <property type="project" value="TreeGrafter"/>
</dbReference>
<keyword evidence="4 13" id="KW-0812">Transmembrane</keyword>
<evidence type="ECO:0000256" key="7">
    <source>
        <dbReference type="ARBA" id="ARBA00022958"/>
    </source>
</evidence>
<evidence type="ECO:0000259" key="14">
    <source>
        <dbReference type="Pfam" id="PF00520"/>
    </source>
</evidence>
<feature type="region of interest" description="Disordered" evidence="12">
    <location>
        <begin position="1"/>
        <end position="24"/>
    </location>
</feature>
<evidence type="ECO:0000256" key="9">
    <source>
        <dbReference type="ARBA" id="ARBA00023065"/>
    </source>
</evidence>
<feature type="transmembrane region" description="Helical" evidence="13">
    <location>
        <begin position="274"/>
        <end position="294"/>
    </location>
</feature>
<dbReference type="AlphaFoldDB" id="A0AAJ7SU47"/>
<dbReference type="Gene3D" id="1.20.120.350">
    <property type="entry name" value="Voltage-gated potassium channels. Chain C"/>
    <property type="match status" value="1"/>
</dbReference>
<evidence type="ECO:0000256" key="2">
    <source>
        <dbReference type="ARBA" id="ARBA00022448"/>
    </source>
</evidence>
<dbReference type="GO" id="GO:0051260">
    <property type="term" value="P:protein homooligomerization"/>
    <property type="evidence" value="ECO:0007669"/>
    <property type="project" value="InterPro"/>
</dbReference>
<keyword evidence="9" id="KW-0406">Ion transport</keyword>
<protein>
    <submittedName>
        <fullName evidence="17">Potassium voltage-gated channel subfamily A member 1-like</fullName>
    </submittedName>
</protein>
<evidence type="ECO:0000256" key="4">
    <source>
        <dbReference type="ARBA" id="ARBA00022692"/>
    </source>
</evidence>
<dbReference type="Pfam" id="PF00520">
    <property type="entry name" value="Ion_trans"/>
    <property type="match status" value="1"/>
</dbReference>
<evidence type="ECO:0000256" key="5">
    <source>
        <dbReference type="ARBA" id="ARBA00022826"/>
    </source>
</evidence>
<sequence length="442" mass="50295">MRVDEGDALASRGGEGTGAVPATFGRCKPKVKHKAASRANGASPLARLRNEGAVTPPRGDLQRVVINVSGERFETQLKTLDQFPDSLLGHPDKRARYFDPLQNEYFFDRSHVNFDAILFYYQSGGRLCKPVDVPSDVFREEVEFYELGEEAVAKYGENTLDTPEEENVHGKDFQQHVWRLFESRDGSIAAKMLSLMSFVTTILSITVMCLETLPQFRKDNQVHANRTEFSIRTSIYNLDPFFMLETACVVWFIFELAVRFYACPSKTSFMKDFMNAIDILAIMPYFITVVLEIMQQQDQTRQPLLKIIRLVRVLRIFKLSRHCQDLQILGLTLKASLRELAMLSFFLFVAVVIFSGAIYYVEADDPQKHFSSIPDAFWWAVVTMTLVGYGDMWPMTVGGKIVGALCAITGVLTISLPVPVIVSNFKYFYNLKNKDIKRCRRC</sequence>
<dbReference type="InterPro" id="IPR003131">
    <property type="entry name" value="T1-type_BTB"/>
</dbReference>
<reference evidence="17" key="1">
    <citation type="submission" date="2025-08" db="UniProtKB">
        <authorList>
            <consortium name="RefSeq"/>
        </authorList>
    </citation>
    <scope>IDENTIFICATION</scope>
    <source>
        <tissue evidence="17">Sperm</tissue>
    </source>
</reference>
<dbReference type="PRINTS" id="PR00169">
    <property type="entry name" value="KCHANNEL"/>
</dbReference>
<evidence type="ECO:0000256" key="6">
    <source>
        <dbReference type="ARBA" id="ARBA00022882"/>
    </source>
</evidence>
<evidence type="ECO:0000256" key="1">
    <source>
        <dbReference type="ARBA" id="ARBA00004141"/>
    </source>
</evidence>
<evidence type="ECO:0000256" key="12">
    <source>
        <dbReference type="SAM" id="MobiDB-lite"/>
    </source>
</evidence>
<feature type="transmembrane region" description="Helical" evidence="13">
    <location>
        <begin position="340"/>
        <end position="361"/>
    </location>
</feature>
<dbReference type="InterPro" id="IPR028325">
    <property type="entry name" value="VG_K_chnl"/>
</dbReference>
<feature type="domain" description="Potassium channel tetramerisation-type BTB" evidence="15">
    <location>
        <begin position="64"/>
        <end position="154"/>
    </location>
</feature>
<evidence type="ECO:0000256" key="3">
    <source>
        <dbReference type="ARBA" id="ARBA00022538"/>
    </source>
</evidence>
<dbReference type="PRINTS" id="PR01491">
    <property type="entry name" value="KVCHANNEL"/>
</dbReference>
<keyword evidence="10 13" id="KW-0472">Membrane</keyword>
<keyword evidence="5" id="KW-0631">Potassium channel</keyword>
<proteinExistence type="predicted"/>
<dbReference type="InterPro" id="IPR027359">
    <property type="entry name" value="Volt_channel_dom_sf"/>
</dbReference>
<dbReference type="SUPFAM" id="SSF81324">
    <property type="entry name" value="Voltage-gated potassium channels"/>
    <property type="match status" value="1"/>
</dbReference>
<feature type="transmembrane region" description="Helical" evidence="13">
    <location>
        <begin position="234"/>
        <end position="254"/>
    </location>
</feature>
<organism evidence="16 17">
    <name type="scientific">Petromyzon marinus</name>
    <name type="common">Sea lamprey</name>
    <dbReference type="NCBI Taxonomy" id="7757"/>
    <lineage>
        <taxon>Eukaryota</taxon>
        <taxon>Metazoa</taxon>
        <taxon>Chordata</taxon>
        <taxon>Craniata</taxon>
        <taxon>Vertebrata</taxon>
        <taxon>Cyclostomata</taxon>
        <taxon>Hyperoartia</taxon>
        <taxon>Petromyzontiformes</taxon>
        <taxon>Petromyzontidae</taxon>
        <taxon>Petromyzon</taxon>
    </lineage>
</organism>
<dbReference type="PANTHER" id="PTHR11537:SF113">
    <property type="entry name" value="POTASSIUM VOLTAGE-GATED CHANNEL PROTEIN SHAKER"/>
    <property type="match status" value="1"/>
</dbReference>
<dbReference type="FunFam" id="1.20.120.350:FF:000074">
    <property type="entry name" value="SHaW family of potassium channels"/>
    <property type="match status" value="1"/>
</dbReference>
<keyword evidence="11" id="KW-0407">Ion channel</keyword>
<dbReference type="RefSeq" id="XP_032804542.1">
    <property type="nucleotide sequence ID" value="XM_032948651.1"/>
</dbReference>
<gene>
    <name evidence="17" type="primary">LOC116939819</name>
</gene>
<feature type="transmembrane region" description="Helical" evidence="13">
    <location>
        <begin position="192"/>
        <end position="213"/>
    </location>
</feature>
<dbReference type="GO" id="GO:0001508">
    <property type="term" value="P:action potential"/>
    <property type="evidence" value="ECO:0007669"/>
    <property type="project" value="TreeGrafter"/>
</dbReference>
<evidence type="ECO:0000256" key="13">
    <source>
        <dbReference type="SAM" id="Phobius"/>
    </source>
</evidence>
<evidence type="ECO:0000313" key="16">
    <source>
        <dbReference type="Proteomes" id="UP001318040"/>
    </source>
</evidence>
<dbReference type="Gene3D" id="1.10.287.70">
    <property type="match status" value="1"/>
</dbReference>
<keyword evidence="16" id="KW-1185">Reference proteome</keyword>
<dbReference type="PRINTS" id="PR01496">
    <property type="entry name" value="SHAKERCHANEL"/>
</dbReference>
<keyword evidence="7" id="KW-0630">Potassium</keyword>
<name>A0AAJ7SU47_PETMA</name>
<keyword evidence="3" id="KW-0633">Potassium transport</keyword>
<evidence type="ECO:0000256" key="10">
    <source>
        <dbReference type="ARBA" id="ARBA00023136"/>
    </source>
</evidence>
<comment type="subcellular location">
    <subcellularLocation>
        <location evidence="1">Membrane</location>
        <topology evidence="1">Multi-pass membrane protein</topology>
    </subcellularLocation>
</comment>
<dbReference type="Gene3D" id="3.30.710.10">
    <property type="entry name" value="Potassium Channel Kv1.1, Chain A"/>
    <property type="match status" value="1"/>
</dbReference>
<dbReference type="InterPro" id="IPR003972">
    <property type="entry name" value="K_chnl_volt-dep_Kv1"/>
</dbReference>
<dbReference type="InterPro" id="IPR005821">
    <property type="entry name" value="Ion_trans_dom"/>
</dbReference>
<evidence type="ECO:0000313" key="17">
    <source>
        <dbReference type="RefSeq" id="XP_032804542.1"/>
    </source>
</evidence>
<evidence type="ECO:0000256" key="11">
    <source>
        <dbReference type="ARBA" id="ARBA00023303"/>
    </source>
</evidence>
<dbReference type="InterPro" id="IPR011333">
    <property type="entry name" value="SKP1/BTB/POZ_sf"/>
</dbReference>
<dbReference type="Proteomes" id="UP001318040">
    <property type="component" value="Chromosome 7"/>
</dbReference>
<dbReference type="FunFam" id="1.10.287.70:FF:000002">
    <property type="entry name" value="Potassium voltage-gated channel subfamily a member"/>
    <property type="match status" value="1"/>
</dbReference>
<dbReference type="GO" id="GO:0008076">
    <property type="term" value="C:voltage-gated potassium channel complex"/>
    <property type="evidence" value="ECO:0007669"/>
    <property type="project" value="InterPro"/>
</dbReference>
<keyword evidence="8 13" id="KW-1133">Transmembrane helix</keyword>